<reference evidence="1 2" key="1">
    <citation type="submission" date="2024-04" db="EMBL/GenBank/DDBJ databases">
        <title>Genome assembly C_amara_ONT_v2.</title>
        <authorList>
            <person name="Yant L."/>
            <person name="Moore C."/>
            <person name="Slenker M."/>
        </authorList>
    </citation>
    <scope>NUCLEOTIDE SEQUENCE [LARGE SCALE GENOMIC DNA]</scope>
    <source>
        <tissue evidence="1">Leaf</tissue>
    </source>
</reference>
<evidence type="ECO:0000313" key="1">
    <source>
        <dbReference type="EMBL" id="KAL1188450.1"/>
    </source>
</evidence>
<gene>
    <name evidence="1" type="ORF">V5N11_030660</name>
</gene>
<organism evidence="1 2">
    <name type="scientific">Cardamine amara subsp. amara</name>
    <dbReference type="NCBI Taxonomy" id="228776"/>
    <lineage>
        <taxon>Eukaryota</taxon>
        <taxon>Viridiplantae</taxon>
        <taxon>Streptophyta</taxon>
        <taxon>Embryophyta</taxon>
        <taxon>Tracheophyta</taxon>
        <taxon>Spermatophyta</taxon>
        <taxon>Magnoliopsida</taxon>
        <taxon>eudicotyledons</taxon>
        <taxon>Gunneridae</taxon>
        <taxon>Pentapetalae</taxon>
        <taxon>rosids</taxon>
        <taxon>malvids</taxon>
        <taxon>Brassicales</taxon>
        <taxon>Brassicaceae</taxon>
        <taxon>Cardamineae</taxon>
        <taxon>Cardamine</taxon>
    </lineage>
</organism>
<keyword evidence="2" id="KW-1185">Reference proteome</keyword>
<proteinExistence type="predicted"/>
<evidence type="ECO:0000313" key="2">
    <source>
        <dbReference type="Proteomes" id="UP001558713"/>
    </source>
</evidence>
<comment type="caution">
    <text evidence="1">The sequence shown here is derived from an EMBL/GenBank/DDBJ whole genome shotgun (WGS) entry which is preliminary data.</text>
</comment>
<sequence>MGKAAKAGNELAKFTLGLILLCQGGENIDKGLKILSPFLTRDSLSTLKQKFRGFRQEIENAWSWWGKPRGKHLKSTYSKRECNCNGIS</sequence>
<dbReference type="Proteomes" id="UP001558713">
    <property type="component" value="Unassembled WGS sequence"/>
</dbReference>
<dbReference type="EMBL" id="JBANAX010000923">
    <property type="protein sequence ID" value="KAL1188450.1"/>
    <property type="molecule type" value="Genomic_DNA"/>
</dbReference>
<name>A0ABD0Z155_CARAN</name>
<dbReference type="AlphaFoldDB" id="A0ABD0Z155"/>
<protein>
    <submittedName>
        <fullName evidence="1">F-box protein</fullName>
    </submittedName>
</protein>
<accession>A0ABD0Z155</accession>